<name>A0AAV2L218_KNICA</name>
<keyword evidence="5" id="KW-0548">Nucleotidyltransferase</keyword>
<dbReference type="PROSITE" id="PS50878">
    <property type="entry name" value="RT_POL"/>
    <property type="match status" value="1"/>
</dbReference>
<gene>
    <name evidence="12" type="ORF">KC01_LOCUS23278</name>
</gene>
<protein>
    <recommendedName>
        <fullName evidence="2">ribonuclease H</fullName>
        <ecNumber evidence="2">3.1.26.4</ecNumber>
    </recommendedName>
</protein>
<proteinExistence type="inferred from homology"/>
<dbReference type="PANTHER" id="PTHR37984">
    <property type="entry name" value="PROTEIN CBG26694"/>
    <property type="match status" value="1"/>
</dbReference>
<sequence length="274" mass="30260">MVPKPDGGWRPCGDYRRLNDATTPDRYPVPHIQDFSVHLAGKSVFSKVDLVRGYHQVPVHPADIPKTAVVTPFGLFEFLRMPFGLKNAAQSFQRLMDSALRDMPFIFVYLDDVLVASSSEEEHLTHLRVLFTRLDQHGLIINPAKCVFGVPSIKFLGHLITSEGAAPLPSKVDAVSTFPRPRSARGLREFLGMVTFYHRFIRQAAHVMRPLYEALKGTTPNQDVVWTAEADQAFEDTKVALCQATMLVHPSPGAPVALTTDASDYAPPASPQGA</sequence>
<evidence type="ECO:0000256" key="3">
    <source>
        <dbReference type="ARBA" id="ARBA00022670"/>
    </source>
</evidence>
<evidence type="ECO:0000256" key="6">
    <source>
        <dbReference type="ARBA" id="ARBA00022722"/>
    </source>
</evidence>
<keyword evidence="9" id="KW-0695">RNA-directed DNA polymerase</keyword>
<keyword evidence="8" id="KW-0378">Hydrolase</keyword>
<keyword evidence="7" id="KW-0255">Endonuclease</keyword>
<evidence type="ECO:0000256" key="7">
    <source>
        <dbReference type="ARBA" id="ARBA00022759"/>
    </source>
</evidence>
<dbReference type="AlphaFoldDB" id="A0AAV2L218"/>
<dbReference type="InterPro" id="IPR041577">
    <property type="entry name" value="RT_RNaseH_2"/>
</dbReference>
<dbReference type="FunFam" id="3.10.10.10:FF:000007">
    <property type="entry name" value="Retrovirus-related Pol polyprotein from transposon 17.6-like Protein"/>
    <property type="match status" value="1"/>
</dbReference>
<dbReference type="SUPFAM" id="SSF56672">
    <property type="entry name" value="DNA/RNA polymerases"/>
    <property type="match status" value="1"/>
</dbReference>
<dbReference type="GO" id="GO:0004523">
    <property type="term" value="F:RNA-DNA hybrid ribonuclease activity"/>
    <property type="evidence" value="ECO:0007669"/>
    <property type="project" value="UniProtKB-EC"/>
</dbReference>
<dbReference type="GO" id="GO:0006508">
    <property type="term" value="P:proteolysis"/>
    <property type="evidence" value="ECO:0007669"/>
    <property type="project" value="UniProtKB-KW"/>
</dbReference>
<dbReference type="Proteomes" id="UP001497482">
    <property type="component" value="Chromosome 20"/>
</dbReference>
<organism evidence="12 13">
    <name type="scientific">Knipowitschia caucasica</name>
    <name type="common">Caucasian dwarf goby</name>
    <name type="synonym">Pomatoschistus caucasicus</name>
    <dbReference type="NCBI Taxonomy" id="637954"/>
    <lineage>
        <taxon>Eukaryota</taxon>
        <taxon>Metazoa</taxon>
        <taxon>Chordata</taxon>
        <taxon>Craniata</taxon>
        <taxon>Vertebrata</taxon>
        <taxon>Euteleostomi</taxon>
        <taxon>Actinopterygii</taxon>
        <taxon>Neopterygii</taxon>
        <taxon>Teleostei</taxon>
        <taxon>Neoteleostei</taxon>
        <taxon>Acanthomorphata</taxon>
        <taxon>Gobiaria</taxon>
        <taxon>Gobiiformes</taxon>
        <taxon>Gobioidei</taxon>
        <taxon>Gobiidae</taxon>
        <taxon>Gobiinae</taxon>
        <taxon>Knipowitschia</taxon>
    </lineage>
</organism>
<evidence type="ECO:0000256" key="8">
    <source>
        <dbReference type="ARBA" id="ARBA00022801"/>
    </source>
</evidence>
<keyword evidence="10" id="KW-0511">Multifunctional enzyme</keyword>
<dbReference type="CDD" id="cd01647">
    <property type="entry name" value="RT_LTR"/>
    <property type="match status" value="1"/>
</dbReference>
<evidence type="ECO:0000313" key="13">
    <source>
        <dbReference type="Proteomes" id="UP001497482"/>
    </source>
</evidence>
<dbReference type="FunFam" id="3.30.70.270:FF:000020">
    <property type="entry name" value="Transposon Tf2-6 polyprotein-like Protein"/>
    <property type="match status" value="1"/>
</dbReference>
<dbReference type="Pfam" id="PF00078">
    <property type="entry name" value="RVT_1"/>
    <property type="match status" value="1"/>
</dbReference>
<dbReference type="InterPro" id="IPR000477">
    <property type="entry name" value="RT_dom"/>
</dbReference>
<comment type="similarity">
    <text evidence="1">Belongs to the beta type-B retroviral polymerase family. HERV class-II K(HML-2) pol subfamily.</text>
</comment>
<keyword evidence="3" id="KW-0645">Protease</keyword>
<dbReference type="EMBL" id="OZ035842">
    <property type="protein sequence ID" value="CAL1594300.1"/>
    <property type="molecule type" value="Genomic_DNA"/>
</dbReference>
<dbReference type="InterPro" id="IPR043502">
    <property type="entry name" value="DNA/RNA_pol_sf"/>
</dbReference>
<dbReference type="FunFam" id="3.30.70.270:FF:000164">
    <property type="match status" value="1"/>
</dbReference>
<dbReference type="Gene3D" id="3.30.70.270">
    <property type="match status" value="2"/>
</dbReference>
<dbReference type="InterPro" id="IPR043128">
    <property type="entry name" value="Rev_trsase/Diguanyl_cyclase"/>
</dbReference>
<dbReference type="InterPro" id="IPR050951">
    <property type="entry name" value="Retrovirus_Pol_polyprotein"/>
</dbReference>
<evidence type="ECO:0000256" key="4">
    <source>
        <dbReference type="ARBA" id="ARBA00022679"/>
    </source>
</evidence>
<reference evidence="12 13" key="1">
    <citation type="submission" date="2024-04" db="EMBL/GenBank/DDBJ databases">
        <authorList>
            <person name="Waldvogel A.-M."/>
            <person name="Schoenle A."/>
        </authorList>
    </citation>
    <scope>NUCLEOTIDE SEQUENCE [LARGE SCALE GENOMIC DNA]</scope>
</reference>
<keyword evidence="4" id="KW-0808">Transferase</keyword>
<dbReference type="PANTHER" id="PTHR37984:SF5">
    <property type="entry name" value="PROTEIN NYNRIN-LIKE"/>
    <property type="match status" value="1"/>
</dbReference>
<evidence type="ECO:0000256" key="1">
    <source>
        <dbReference type="ARBA" id="ARBA00010879"/>
    </source>
</evidence>
<dbReference type="Pfam" id="PF17919">
    <property type="entry name" value="RT_RNaseH_2"/>
    <property type="match status" value="1"/>
</dbReference>
<evidence type="ECO:0000256" key="5">
    <source>
        <dbReference type="ARBA" id="ARBA00022695"/>
    </source>
</evidence>
<dbReference type="EC" id="3.1.26.4" evidence="2"/>
<evidence type="ECO:0000256" key="2">
    <source>
        <dbReference type="ARBA" id="ARBA00012180"/>
    </source>
</evidence>
<keyword evidence="6" id="KW-0540">Nuclease</keyword>
<evidence type="ECO:0000259" key="11">
    <source>
        <dbReference type="PROSITE" id="PS50878"/>
    </source>
</evidence>
<dbReference type="GO" id="GO:0008233">
    <property type="term" value="F:peptidase activity"/>
    <property type="evidence" value="ECO:0007669"/>
    <property type="project" value="UniProtKB-KW"/>
</dbReference>
<keyword evidence="13" id="KW-1185">Reference proteome</keyword>
<evidence type="ECO:0000256" key="9">
    <source>
        <dbReference type="ARBA" id="ARBA00022918"/>
    </source>
</evidence>
<evidence type="ECO:0000256" key="10">
    <source>
        <dbReference type="ARBA" id="ARBA00023268"/>
    </source>
</evidence>
<dbReference type="GO" id="GO:0003964">
    <property type="term" value="F:RNA-directed DNA polymerase activity"/>
    <property type="evidence" value="ECO:0007669"/>
    <property type="project" value="UniProtKB-KW"/>
</dbReference>
<accession>A0AAV2L218</accession>
<feature type="domain" description="Reverse transcriptase" evidence="11">
    <location>
        <begin position="1"/>
        <end position="160"/>
    </location>
</feature>
<evidence type="ECO:0000313" key="12">
    <source>
        <dbReference type="EMBL" id="CAL1594300.1"/>
    </source>
</evidence>
<dbReference type="Gene3D" id="3.10.10.10">
    <property type="entry name" value="HIV Type 1 Reverse Transcriptase, subunit A, domain 1"/>
    <property type="match status" value="1"/>
</dbReference>